<evidence type="ECO:0000256" key="5">
    <source>
        <dbReference type="ARBA" id="ARBA00022475"/>
    </source>
</evidence>
<evidence type="ECO:0000259" key="13">
    <source>
        <dbReference type="Pfam" id="PF13632"/>
    </source>
</evidence>
<keyword evidence="11 12" id="KW-0472">Membrane</keyword>
<dbReference type="GO" id="GO:0016757">
    <property type="term" value="F:glycosyltransferase activity"/>
    <property type="evidence" value="ECO:0007669"/>
    <property type="project" value="UniProtKB-KW"/>
</dbReference>
<feature type="transmembrane region" description="Helical" evidence="12">
    <location>
        <begin position="445"/>
        <end position="467"/>
    </location>
</feature>
<evidence type="ECO:0000256" key="9">
    <source>
        <dbReference type="ARBA" id="ARBA00022692"/>
    </source>
</evidence>
<sequence length="616" mass="67087">MTETAMNERPAPTTFQPAAQGLTLDALPLSATGMTPAGLQEKAVLSRRRWLVLALNLATLAGLLFGLAQVLGAGGWTAADGAIFVAFLFGAPWTVLGFWNAVLGFWLLHGVKDGLERVAPFAAAGDLPTPIQVRTAVLMTLRNEDPARAFARLHVVKKSLNATGEGGWYDYFVLSDTNDPDVAAAEERLAAAWQQEAGEDCRIVYRRRSDNAGFKAGNVRDFCERWGADYELMLPLDADSVMSGEAIVKLTRMMQAYPNLGILQSLVVGMPSQSAFARIFQFGMRQGMRPYTMGSAWWIGDCGPFWGHNALVRIAPFRDGCHLPVLPGRPPLGGAVMSHDQVEATLMRRAGYEVRVLPVEDGSWEENPPTMLDFAKRDLRWCLGNLQYLKLMDIPGLLPMSRFQLFWAILMFLGLPAWTLMIALLPLKAIEDRGIADYPTGVAAGLYLLFLAMYLSPKLAGLADILLRRGGAAAYGGRLRFVASAAIELVFAFLQGAVSSFRTTLFMIGLLFGRSRIGWGGQARDAHALSLATAFAGLWPHLLFALYLFGTLAVISPVLLIWSLPLTAGYLLAIPFAMATALPSLGAWFARRGLCGIPEDFDPPPVLQAIRAEARP</sequence>
<feature type="transmembrane region" description="Helical" evidence="12">
    <location>
        <begin position="542"/>
        <end position="564"/>
    </location>
</feature>
<feature type="transmembrane region" description="Helical" evidence="12">
    <location>
        <begin position="570"/>
        <end position="590"/>
    </location>
</feature>
<reference evidence="15" key="1">
    <citation type="journal article" date="2019" name="Int. J. Syst. Evol. Microbiol.">
        <title>The Global Catalogue of Microorganisms (GCM) 10K type strain sequencing project: providing services to taxonomists for standard genome sequencing and annotation.</title>
        <authorList>
            <consortium name="The Broad Institute Genomics Platform"/>
            <consortium name="The Broad Institute Genome Sequencing Center for Infectious Disease"/>
            <person name="Wu L."/>
            <person name="Ma J."/>
        </authorList>
    </citation>
    <scope>NUCLEOTIDE SEQUENCE [LARGE SCALE GENOMIC DNA]</scope>
    <source>
        <strain evidence="15">CCUG 43117</strain>
    </source>
</reference>
<dbReference type="InterPro" id="IPR001173">
    <property type="entry name" value="Glyco_trans_2-like"/>
</dbReference>
<accession>A0ABW0NXZ6</accession>
<evidence type="ECO:0000256" key="4">
    <source>
        <dbReference type="ARBA" id="ARBA00020585"/>
    </source>
</evidence>
<evidence type="ECO:0000256" key="8">
    <source>
        <dbReference type="ARBA" id="ARBA00022679"/>
    </source>
</evidence>
<comment type="pathway">
    <text evidence="2">Glycan metabolism; osmoregulated periplasmic glucan (OPG) biosynthesis.</text>
</comment>
<keyword evidence="8 14" id="KW-0808">Transferase</keyword>
<proteinExistence type="inferred from homology"/>
<dbReference type="PANTHER" id="PTHR43867">
    <property type="entry name" value="CELLULOSE SYNTHASE CATALYTIC SUBUNIT A [UDP-FORMING]"/>
    <property type="match status" value="1"/>
</dbReference>
<keyword evidence="7 14" id="KW-0328">Glycosyltransferase</keyword>
<dbReference type="InterPro" id="IPR050321">
    <property type="entry name" value="Glycosyltr_2/OpgH_subfam"/>
</dbReference>
<dbReference type="PANTHER" id="PTHR43867:SF5">
    <property type="entry name" value="GLUCANS BIOSYNTHESIS GLUCOSYLTRANSFERASE H"/>
    <property type="match status" value="1"/>
</dbReference>
<comment type="caution">
    <text evidence="14">The sequence shown here is derived from an EMBL/GenBank/DDBJ whole genome shotgun (WGS) entry which is preliminary data.</text>
</comment>
<dbReference type="NCBIfam" id="NF003958">
    <property type="entry name" value="PRK05454.2-1"/>
    <property type="match status" value="1"/>
</dbReference>
<evidence type="ECO:0000313" key="14">
    <source>
        <dbReference type="EMBL" id="MFC5503947.1"/>
    </source>
</evidence>
<dbReference type="Gene3D" id="3.90.550.10">
    <property type="entry name" value="Spore Coat Polysaccharide Biosynthesis Protein SpsA, Chain A"/>
    <property type="match status" value="1"/>
</dbReference>
<comment type="similarity">
    <text evidence="3">Belongs to the glycosyltransferase 2 family. OpgH subfamily.</text>
</comment>
<keyword evidence="10 12" id="KW-1133">Transmembrane helix</keyword>
<keyword evidence="9 12" id="KW-0812">Transmembrane</keyword>
<dbReference type="Proteomes" id="UP001596060">
    <property type="component" value="Unassembled WGS sequence"/>
</dbReference>
<comment type="subcellular location">
    <subcellularLocation>
        <location evidence="1">Cell inner membrane</location>
        <topology evidence="1">Multi-pass membrane protein</topology>
    </subcellularLocation>
</comment>
<evidence type="ECO:0000256" key="1">
    <source>
        <dbReference type="ARBA" id="ARBA00004429"/>
    </source>
</evidence>
<evidence type="ECO:0000313" key="15">
    <source>
        <dbReference type="Proteomes" id="UP001596060"/>
    </source>
</evidence>
<dbReference type="NCBIfam" id="NF003963">
    <property type="entry name" value="PRK05454.2-6"/>
    <property type="match status" value="1"/>
</dbReference>
<keyword evidence="15" id="KW-1185">Reference proteome</keyword>
<gene>
    <name evidence="14" type="primary">mdoH</name>
    <name evidence="14" type="ORF">ACFPN9_01600</name>
</gene>
<evidence type="ECO:0000256" key="2">
    <source>
        <dbReference type="ARBA" id="ARBA00005001"/>
    </source>
</evidence>
<evidence type="ECO:0000256" key="12">
    <source>
        <dbReference type="SAM" id="Phobius"/>
    </source>
</evidence>
<dbReference type="NCBIfam" id="NF003962">
    <property type="entry name" value="PRK05454.2-5"/>
    <property type="match status" value="1"/>
</dbReference>
<name>A0ABW0NXZ6_9HYPH</name>
<protein>
    <recommendedName>
        <fullName evidence="4">Glucans biosynthesis glucosyltransferase H</fullName>
    </recommendedName>
</protein>
<keyword evidence="5" id="KW-1003">Cell membrane</keyword>
<feature type="transmembrane region" description="Helical" evidence="12">
    <location>
        <begin position="405"/>
        <end position="425"/>
    </location>
</feature>
<feature type="transmembrane region" description="Helical" evidence="12">
    <location>
        <begin position="83"/>
        <end position="108"/>
    </location>
</feature>
<dbReference type="RefSeq" id="WP_377815048.1">
    <property type="nucleotide sequence ID" value="NZ_JBHSLU010000004.1"/>
</dbReference>
<keyword evidence="6" id="KW-0997">Cell inner membrane</keyword>
<evidence type="ECO:0000256" key="11">
    <source>
        <dbReference type="ARBA" id="ARBA00023136"/>
    </source>
</evidence>
<organism evidence="14 15">
    <name type="scientific">Bosea massiliensis</name>
    <dbReference type="NCBI Taxonomy" id="151419"/>
    <lineage>
        <taxon>Bacteria</taxon>
        <taxon>Pseudomonadati</taxon>
        <taxon>Pseudomonadota</taxon>
        <taxon>Alphaproteobacteria</taxon>
        <taxon>Hyphomicrobiales</taxon>
        <taxon>Boseaceae</taxon>
        <taxon>Bosea</taxon>
    </lineage>
</organism>
<dbReference type="InterPro" id="IPR029044">
    <property type="entry name" value="Nucleotide-diphossugar_trans"/>
</dbReference>
<evidence type="ECO:0000256" key="7">
    <source>
        <dbReference type="ARBA" id="ARBA00022676"/>
    </source>
</evidence>
<evidence type="ECO:0000256" key="3">
    <source>
        <dbReference type="ARBA" id="ARBA00009337"/>
    </source>
</evidence>
<dbReference type="EMBL" id="JBHSLU010000004">
    <property type="protein sequence ID" value="MFC5503947.1"/>
    <property type="molecule type" value="Genomic_DNA"/>
</dbReference>
<dbReference type="Pfam" id="PF13632">
    <property type="entry name" value="Glyco_trans_2_3"/>
    <property type="match status" value="1"/>
</dbReference>
<feature type="domain" description="Glycosyltransferase 2-like" evidence="13">
    <location>
        <begin position="236"/>
        <end position="441"/>
    </location>
</feature>
<evidence type="ECO:0000256" key="6">
    <source>
        <dbReference type="ARBA" id="ARBA00022519"/>
    </source>
</evidence>
<dbReference type="SUPFAM" id="SSF53448">
    <property type="entry name" value="Nucleotide-diphospho-sugar transferases"/>
    <property type="match status" value="1"/>
</dbReference>
<feature type="transmembrane region" description="Helical" evidence="12">
    <location>
        <begin position="50"/>
        <end position="71"/>
    </location>
</feature>
<evidence type="ECO:0000256" key="10">
    <source>
        <dbReference type="ARBA" id="ARBA00022989"/>
    </source>
</evidence>